<dbReference type="GO" id="GO:0032259">
    <property type="term" value="P:methylation"/>
    <property type="evidence" value="ECO:0007669"/>
    <property type="project" value="UniProtKB-KW"/>
</dbReference>
<feature type="non-terminal residue" evidence="1">
    <location>
        <position position="1"/>
    </location>
</feature>
<keyword evidence="1" id="KW-0489">Methyltransferase</keyword>
<dbReference type="PANTHER" id="PTHR46060:SF1">
    <property type="entry name" value="MARINER MOS1 TRANSPOSASE-LIKE PROTEIN"/>
    <property type="match status" value="1"/>
</dbReference>
<evidence type="ECO:0000313" key="2">
    <source>
        <dbReference type="Proteomes" id="UP000000311"/>
    </source>
</evidence>
<keyword evidence="2" id="KW-1185">Reference proteome</keyword>
<dbReference type="InParanoid" id="E2AK44"/>
<name>E2AK44_CAMFO</name>
<proteinExistence type="predicted"/>
<reference evidence="1 2" key="1">
    <citation type="journal article" date="2010" name="Science">
        <title>Genomic comparison of the ants Camponotus floridanus and Harpegnathos saltator.</title>
        <authorList>
            <person name="Bonasio R."/>
            <person name="Zhang G."/>
            <person name="Ye C."/>
            <person name="Mutti N.S."/>
            <person name="Fang X."/>
            <person name="Qin N."/>
            <person name="Donahue G."/>
            <person name="Yang P."/>
            <person name="Li Q."/>
            <person name="Li C."/>
            <person name="Zhang P."/>
            <person name="Huang Z."/>
            <person name="Berger S.L."/>
            <person name="Reinberg D."/>
            <person name="Wang J."/>
            <person name="Liebig J."/>
        </authorList>
    </citation>
    <scope>NUCLEOTIDE SEQUENCE [LARGE SCALE GENOMIC DNA]</scope>
    <source>
        <strain evidence="2">C129</strain>
    </source>
</reference>
<dbReference type="Proteomes" id="UP000000311">
    <property type="component" value="Unassembled WGS sequence"/>
</dbReference>
<evidence type="ECO:0000313" key="1">
    <source>
        <dbReference type="EMBL" id="EFN66187.1"/>
    </source>
</evidence>
<organism evidence="2">
    <name type="scientific">Camponotus floridanus</name>
    <name type="common">Florida carpenter ant</name>
    <dbReference type="NCBI Taxonomy" id="104421"/>
    <lineage>
        <taxon>Eukaryota</taxon>
        <taxon>Metazoa</taxon>
        <taxon>Ecdysozoa</taxon>
        <taxon>Arthropoda</taxon>
        <taxon>Hexapoda</taxon>
        <taxon>Insecta</taxon>
        <taxon>Pterygota</taxon>
        <taxon>Neoptera</taxon>
        <taxon>Endopterygota</taxon>
        <taxon>Hymenoptera</taxon>
        <taxon>Apocrita</taxon>
        <taxon>Aculeata</taxon>
        <taxon>Formicoidea</taxon>
        <taxon>Formicidae</taxon>
        <taxon>Formicinae</taxon>
        <taxon>Camponotus</taxon>
    </lineage>
</organism>
<dbReference type="AlphaFoldDB" id="E2AK44"/>
<feature type="non-terminal residue" evidence="1">
    <location>
        <position position="46"/>
    </location>
</feature>
<dbReference type="InterPro" id="IPR036397">
    <property type="entry name" value="RNaseH_sf"/>
</dbReference>
<dbReference type="Gene3D" id="3.30.420.10">
    <property type="entry name" value="Ribonuclease H-like superfamily/Ribonuclease H"/>
    <property type="match status" value="1"/>
</dbReference>
<keyword evidence="1" id="KW-0808">Transferase</keyword>
<protein>
    <submittedName>
        <fullName evidence="1">Histone-lysine N-methyltransferase SETMAR</fullName>
    </submittedName>
</protein>
<gene>
    <name evidence="1" type="ORF">EAG_07832</name>
</gene>
<accession>E2AK44</accession>
<dbReference type="PANTHER" id="PTHR46060">
    <property type="entry name" value="MARINER MOS1 TRANSPOSASE-LIKE PROTEIN"/>
    <property type="match status" value="1"/>
</dbReference>
<dbReference type="EMBL" id="GL440191">
    <property type="protein sequence ID" value="EFN66187.1"/>
    <property type="molecule type" value="Genomic_DNA"/>
</dbReference>
<sequence>KVVLLHDNIRLHVVIAMKQTLMELEWEILSRPAYSSDLAPTDYHLF</sequence>
<dbReference type="InterPro" id="IPR052709">
    <property type="entry name" value="Transposase-MT_Hybrid"/>
</dbReference>
<dbReference type="GO" id="GO:0003676">
    <property type="term" value="F:nucleic acid binding"/>
    <property type="evidence" value="ECO:0007669"/>
    <property type="project" value="InterPro"/>
</dbReference>
<dbReference type="GO" id="GO:0008168">
    <property type="term" value="F:methyltransferase activity"/>
    <property type="evidence" value="ECO:0007669"/>
    <property type="project" value="UniProtKB-KW"/>
</dbReference>